<accession>A0ABD5W9G0</accession>
<evidence type="ECO:0000313" key="8">
    <source>
        <dbReference type="EMBL" id="MFC7069951.1"/>
    </source>
</evidence>
<keyword evidence="3" id="KW-0143">Chaperone</keyword>
<dbReference type="SUPFAM" id="SSF52540">
    <property type="entry name" value="P-loop containing nucleoside triphosphate hydrolases"/>
    <property type="match status" value="1"/>
</dbReference>
<evidence type="ECO:0000313" key="9">
    <source>
        <dbReference type="Proteomes" id="UP001596461"/>
    </source>
</evidence>
<evidence type="ECO:0000256" key="1">
    <source>
        <dbReference type="ARBA" id="ARBA00022741"/>
    </source>
</evidence>
<proteinExistence type="inferred from homology"/>
<evidence type="ECO:0000256" key="6">
    <source>
        <dbReference type="SAM" id="MobiDB-lite"/>
    </source>
</evidence>
<feature type="region of interest" description="Disordered" evidence="6">
    <location>
        <begin position="253"/>
        <end position="317"/>
    </location>
</feature>
<comment type="catalytic activity">
    <reaction evidence="5">
        <text>GTP + H2O = GDP + phosphate + H(+)</text>
        <dbReference type="Rhea" id="RHEA:19669"/>
        <dbReference type="ChEBI" id="CHEBI:15377"/>
        <dbReference type="ChEBI" id="CHEBI:15378"/>
        <dbReference type="ChEBI" id="CHEBI:37565"/>
        <dbReference type="ChEBI" id="CHEBI:43474"/>
        <dbReference type="ChEBI" id="CHEBI:58189"/>
    </reaction>
    <physiologicalReaction direction="left-to-right" evidence="5">
        <dbReference type="Rhea" id="RHEA:19670"/>
    </physiologicalReaction>
</comment>
<dbReference type="PANTHER" id="PTHR43603:SF1">
    <property type="entry name" value="ZINC-REGULATED GTPASE METALLOPROTEIN ACTIVATOR 1"/>
    <property type="match status" value="1"/>
</dbReference>
<evidence type="ECO:0000256" key="2">
    <source>
        <dbReference type="ARBA" id="ARBA00022801"/>
    </source>
</evidence>
<name>A0ABD5W9G0_9EURY</name>
<dbReference type="Gene3D" id="3.40.50.300">
    <property type="entry name" value="P-loop containing nucleotide triphosphate hydrolases"/>
    <property type="match status" value="1"/>
</dbReference>
<feature type="compositionally biased region" description="Basic and acidic residues" evidence="6">
    <location>
        <begin position="305"/>
        <end position="317"/>
    </location>
</feature>
<organism evidence="8 9">
    <name type="scientific">Halobaculum lipolyticum</name>
    <dbReference type="NCBI Taxonomy" id="3032001"/>
    <lineage>
        <taxon>Archaea</taxon>
        <taxon>Methanobacteriati</taxon>
        <taxon>Methanobacteriota</taxon>
        <taxon>Stenosarchaea group</taxon>
        <taxon>Halobacteria</taxon>
        <taxon>Halobacteriales</taxon>
        <taxon>Haloferacaceae</taxon>
        <taxon>Halobaculum</taxon>
    </lineage>
</organism>
<dbReference type="Pfam" id="PF07683">
    <property type="entry name" value="CobW_C"/>
    <property type="match status" value="1"/>
</dbReference>
<feature type="compositionally biased region" description="Gly residues" evidence="6">
    <location>
        <begin position="162"/>
        <end position="175"/>
    </location>
</feature>
<dbReference type="Gene3D" id="3.30.1220.10">
    <property type="entry name" value="CobW-like, C-terminal domain"/>
    <property type="match status" value="1"/>
</dbReference>
<dbReference type="GO" id="GO:0000166">
    <property type="term" value="F:nucleotide binding"/>
    <property type="evidence" value="ECO:0007669"/>
    <property type="project" value="UniProtKB-KW"/>
</dbReference>
<dbReference type="CDD" id="cd03112">
    <property type="entry name" value="CobW-like"/>
    <property type="match status" value="1"/>
</dbReference>
<keyword evidence="1" id="KW-0547">Nucleotide-binding</keyword>
<dbReference type="GeneID" id="81124761"/>
<keyword evidence="9" id="KW-1185">Reference proteome</keyword>
<feature type="domain" description="CobW C-terminal" evidence="7">
    <location>
        <begin position="324"/>
        <end position="437"/>
    </location>
</feature>
<feature type="compositionally biased region" description="Basic and acidic residues" evidence="6">
    <location>
        <begin position="253"/>
        <end position="297"/>
    </location>
</feature>
<keyword evidence="2" id="KW-0378">Hydrolase</keyword>
<dbReference type="InterPro" id="IPR036627">
    <property type="entry name" value="CobW-likC_sf"/>
</dbReference>
<comment type="similarity">
    <text evidence="4">Belongs to the SIMIBI class G3E GTPase family. ZNG1 subfamily.</text>
</comment>
<dbReference type="PANTHER" id="PTHR43603">
    <property type="entry name" value="COBW DOMAIN-CONTAINING PROTEIN DDB_G0274527"/>
    <property type="match status" value="1"/>
</dbReference>
<dbReference type="Proteomes" id="UP001596461">
    <property type="component" value="Unassembled WGS sequence"/>
</dbReference>
<dbReference type="RefSeq" id="WP_284032868.1">
    <property type="nucleotide sequence ID" value="NZ_CP126154.1"/>
</dbReference>
<dbReference type="GO" id="GO:0016787">
    <property type="term" value="F:hydrolase activity"/>
    <property type="evidence" value="ECO:0007669"/>
    <property type="project" value="UniProtKB-KW"/>
</dbReference>
<evidence type="ECO:0000256" key="3">
    <source>
        <dbReference type="ARBA" id="ARBA00023186"/>
    </source>
</evidence>
<dbReference type="InterPro" id="IPR027417">
    <property type="entry name" value="P-loop_NTPase"/>
</dbReference>
<sequence>MTPGRGLGGGPGSTDDDAIPVTVLSGSLGAGKTTLVNHLLSNAGDRDIAVLVNDVGAVNVDYDLLSSDDLPAVGVAELSNGCICCELRDDLERAVVQLADGKEFDHLVVEPSGISEPGPVARQFTNGPAAARYRMDAVVTVLDTPQFLGAFAGEGTPERRGPGTGAREGSGADGGGDGDDGDDGVRPLSDLLVEQVEGADVVLLNKADLCDEADLVEAEALVRALRPGVETVRTEHAAVPLDRVFGVDLYEQRDHSDDRSHGAVHDQDDGDGHGHDDGDGHGHDDGDDHGHDHGVHDDADDADDRGDTDHDDHAHAHPDEVYGVASFVYRARRPFHPERLAAYLSALPDAVVRSKGTLHVANADQRLRYSQAGPSVRVEAVGPWVAAMDETDRDLYRANRRDGADWHDEWGDRHTELVVIGVDLDEPAVRERLDACLCTDAELEDRTAVDPTEWFPTGADGDGDPVAVLR</sequence>
<feature type="region of interest" description="Disordered" evidence="6">
    <location>
        <begin position="150"/>
        <end position="187"/>
    </location>
</feature>
<dbReference type="Pfam" id="PF02492">
    <property type="entry name" value="cobW"/>
    <property type="match status" value="1"/>
</dbReference>
<feature type="region of interest" description="Disordered" evidence="6">
    <location>
        <begin position="451"/>
        <end position="470"/>
    </location>
</feature>
<evidence type="ECO:0000259" key="7">
    <source>
        <dbReference type="SMART" id="SM00833"/>
    </source>
</evidence>
<evidence type="ECO:0000256" key="4">
    <source>
        <dbReference type="ARBA" id="ARBA00034320"/>
    </source>
</evidence>
<protein>
    <submittedName>
        <fullName evidence="8">CobW family GTP-binding protein</fullName>
    </submittedName>
</protein>
<dbReference type="EMBL" id="JBHTAH010000007">
    <property type="protein sequence ID" value="MFC7069951.1"/>
    <property type="molecule type" value="Genomic_DNA"/>
</dbReference>
<dbReference type="AlphaFoldDB" id="A0ABD5W9G0"/>
<dbReference type="SUPFAM" id="SSF90002">
    <property type="entry name" value="Hypothetical protein YjiA, C-terminal domain"/>
    <property type="match status" value="1"/>
</dbReference>
<comment type="caution">
    <text evidence="8">The sequence shown here is derived from an EMBL/GenBank/DDBJ whole genome shotgun (WGS) entry which is preliminary data.</text>
</comment>
<dbReference type="SMART" id="SM00833">
    <property type="entry name" value="CobW_C"/>
    <property type="match status" value="1"/>
</dbReference>
<dbReference type="InterPro" id="IPR051927">
    <property type="entry name" value="Zn_Chap_cDPG_Synth"/>
</dbReference>
<evidence type="ECO:0000256" key="5">
    <source>
        <dbReference type="ARBA" id="ARBA00049117"/>
    </source>
</evidence>
<reference evidence="8 9" key="1">
    <citation type="journal article" date="2019" name="Int. J. Syst. Evol. Microbiol.">
        <title>The Global Catalogue of Microorganisms (GCM) 10K type strain sequencing project: providing services to taxonomists for standard genome sequencing and annotation.</title>
        <authorList>
            <consortium name="The Broad Institute Genomics Platform"/>
            <consortium name="The Broad Institute Genome Sequencing Center for Infectious Disease"/>
            <person name="Wu L."/>
            <person name="Ma J."/>
        </authorList>
    </citation>
    <scope>NUCLEOTIDE SEQUENCE [LARGE SCALE GENOMIC DNA]</scope>
    <source>
        <strain evidence="8 9">DT31</strain>
    </source>
</reference>
<dbReference type="InterPro" id="IPR003495">
    <property type="entry name" value="CobW/HypB/UreG_nucleotide-bd"/>
</dbReference>
<dbReference type="InterPro" id="IPR011629">
    <property type="entry name" value="CobW-like_C"/>
</dbReference>
<gene>
    <name evidence="8" type="ORF">ACFQL9_09885</name>
</gene>